<name>A0ACB8RTM0_9AGAM</name>
<reference evidence="1" key="2">
    <citation type="journal article" date="2022" name="New Phytol.">
        <title>Evolutionary transition to the ectomycorrhizal habit in the genomes of a hyperdiverse lineage of mushroom-forming fungi.</title>
        <authorList>
            <person name="Looney B."/>
            <person name="Miyauchi S."/>
            <person name="Morin E."/>
            <person name="Drula E."/>
            <person name="Courty P.E."/>
            <person name="Kohler A."/>
            <person name="Kuo A."/>
            <person name="LaButti K."/>
            <person name="Pangilinan J."/>
            <person name="Lipzen A."/>
            <person name="Riley R."/>
            <person name="Andreopoulos W."/>
            <person name="He G."/>
            <person name="Johnson J."/>
            <person name="Nolan M."/>
            <person name="Tritt A."/>
            <person name="Barry K.W."/>
            <person name="Grigoriev I.V."/>
            <person name="Nagy L.G."/>
            <person name="Hibbett D."/>
            <person name="Henrissat B."/>
            <person name="Matheny P.B."/>
            <person name="Labbe J."/>
            <person name="Martin F.M."/>
        </authorList>
    </citation>
    <scope>NUCLEOTIDE SEQUENCE</scope>
    <source>
        <strain evidence="1">FP105234-sp</strain>
    </source>
</reference>
<dbReference type="EMBL" id="MU275904">
    <property type="protein sequence ID" value="KAI0047473.1"/>
    <property type="molecule type" value="Genomic_DNA"/>
</dbReference>
<comment type="caution">
    <text evidence="1">The sequence shown here is derived from an EMBL/GenBank/DDBJ whole genome shotgun (WGS) entry which is preliminary data.</text>
</comment>
<reference evidence="1" key="1">
    <citation type="submission" date="2021-02" db="EMBL/GenBank/DDBJ databases">
        <authorList>
            <consortium name="DOE Joint Genome Institute"/>
            <person name="Ahrendt S."/>
            <person name="Looney B.P."/>
            <person name="Miyauchi S."/>
            <person name="Morin E."/>
            <person name="Drula E."/>
            <person name="Courty P.E."/>
            <person name="Chicoki N."/>
            <person name="Fauchery L."/>
            <person name="Kohler A."/>
            <person name="Kuo A."/>
            <person name="Labutti K."/>
            <person name="Pangilinan J."/>
            <person name="Lipzen A."/>
            <person name="Riley R."/>
            <person name="Andreopoulos W."/>
            <person name="He G."/>
            <person name="Johnson J."/>
            <person name="Barry K.W."/>
            <person name="Grigoriev I.V."/>
            <person name="Nagy L."/>
            <person name="Hibbett D."/>
            <person name="Henrissat B."/>
            <person name="Matheny P.B."/>
            <person name="Labbe J."/>
            <person name="Martin F."/>
        </authorList>
    </citation>
    <scope>NUCLEOTIDE SEQUENCE</scope>
    <source>
        <strain evidence="1">FP105234-sp</strain>
    </source>
</reference>
<evidence type="ECO:0000313" key="2">
    <source>
        <dbReference type="Proteomes" id="UP000814033"/>
    </source>
</evidence>
<protein>
    <submittedName>
        <fullName evidence="1">Uncharacterized protein</fullName>
    </submittedName>
</protein>
<organism evidence="1 2">
    <name type="scientific">Auriscalpium vulgare</name>
    <dbReference type="NCBI Taxonomy" id="40419"/>
    <lineage>
        <taxon>Eukaryota</taxon>
        <taxon>Fungi</taxon>
        <taxon>Dikarya</taxon>
        <taxon>Basidiomycota</taxon>
        <taxon>Agaricomycotina</taxon>
        <taxon>Agaricomycetes</taxon>
        <taxon>Russulales</taxon>
        <taxon>Auriscalpiaceae</taxon>
        <taxon>Auriscalpium</taxon>
    </lineage>
</organism>
<evidence type="ECO:0000313" key="1">
    <source>
        <dbReference type="EMBL" id="KAI0047473.1"/>
    </source>
</evidence>
<keyword evidence="2" id="KW-1185">Reference proteome</keyword>
<sequence length="437" mass="47394">MPPTEETGLLTHIDGVDEGTVRRKTVTRAVVRGTLLVVFAVALAVVLLYNDLGELAGKLPKDPHKAAAVLLDQAPVIDGHIDLPELIRTVYANNASAVELDKPTRGHVDIPRIRKGKLGGFFWSVYVDCPSDAGEEFINATWRVRDTLEQIDISHQLIEKYRETFELTLTAADITSAISRGKVASLLGVEGGHQLGNSLGVLRTYYALGVRYMTLTHVCHNAFADSSGLFTGIEPLHHGLSPLGEALVYEMNRLGMLVDLSHTSDDTALQALNISRAPVIFSHSAARALHDIPRNVPDEVLKKVGTGPGQQDGVVMVNFYPAFVSDHPDEADVSTVADHIDYIASVTSRKHVGIGSDYDGIETTPIGLEDVSKYPALIAELYIRGWGKRDLAGLTGANLLRVKAGAEQVALQMAREGALPAADIYEKRPDLPSRRDH</sequence>
<gene>
    <name evidence="1" type="ORF">FA95DRAFT_1222815</name>
</gene>
<proteinExistence type="predicted"/>
<accession>A0ACB8RTM0</accession>
<dbReference type="Proteomes" id="UP000814033">
    <property type="component" value="Unassembled WGS sequence"/>
</dbReference>